<proteinExistence type="predicted"/>
<sequence>MDGGELGKMEREGMVISSRRHHSVTECINEIQTPHEFEGMHTSSSYIPFINQRNLSVVRIKDHHAKINDWTVVISFFLPP</sequence>
<name>A0A183H912_9BILA</name>
<evidence type="ECO:0000313" key="2">
    <source>
        <dbReference type="Proteomes" id="UP000242913"/>
    </source>
</evidence>
<evidence type="ECO:0000313" key="1">
    <source>
        <dbReference type="EMBL" id="OZC10587.1"/>
    </source>
</evidence>
<reference evidence="1 2" key="1">
    <citation type="submission" date="2015-12" db="EMBL/GenBank/DDBJ databases">
        <title>Draft genome of the nematode, Onchocerca flexuosa.</title>
        <authorList>
            <person name="Mitreva M."/>
        </authorList>
    </citation>
    <scope>NUCLEOTIDE SEQUENCE [LARGE SCALE GENOMIC DNA]</scope>
    <source>
        <strain evidence="1">Red Deer</strain>
    </source>
</reference>
<organism evidence="3">
    <name type="scientific">Onchocerca flexuosa</name>
    <dbReference type="NCBI Taxonomy" id="387005"/>
    <lineage>
        <taxon>Eukaryota</taxon>
        <taxon>Metazoa</taxon>
        <taxon>Ecdysozoa</taxon>
        <taxon>Nematoda</taxon>
        <taxon>Chromadorea</taxon>
        <taxon>Rhabditida</taxon>
        <taxon>Spirurina</taxon>
        <taxon>Spiruromorpha</taxon>
        <taxon>Filarioidea</taxon>
        <taxon>Onchocercidae</taxon>
        <taxon>Onchocerca</taxon>
    </lineage>
</organism>
<dbReference type="Proteomes" id="UP000242913">
    <property type="component" value="Unassembled WGS sequence"/>
</dbReference>
<protein>
    <submittedName>
        <fullName evidence="3">Ovule protein</fullName>
    </submittedName>
</protein>
<dbReference type="AlphaFoldDB" id="A0A183H912"/>
<reference evidence="3" key="2">
    <citation type="submission" date="2016-06" db="UniProtKB">
        <authorList>
            <consortium name="WormBaseParasite"/>
        </authorList>
    </citation>
    <scope>IDENTIFICATION</scope>
</reference>
<gene>
    <name evidence="1" type="ORF">X798_02336</name>
</gene>
<dbReference type="WBParaSite" id="OFLC_0000397301-mRNA-1">
    <property type="protein sequence ID" value="OFLC_0000397301-mRNA-1"/>
    <property type="gene ID" value="OFLC_0000397301"/>
</dbReference>
<accession>A0A183H912</accession>
<dbReference type="EMBL" id="KZ269985">
    <property type="protein sequence ID" value="OZC10587.1"/>
    <property type="molecule type" value="Genomic_DNA"/>
</dbReference>
<keyword evidence="2" id="KW-1185">Reference proteome</keyword>
<evidence type="ECO:0000313" key="3">
    <source>
        <dbReference type="WBParaSite" id="OFLC_0000397301-mRNA-1"/>
    </source>
</evidence>